<proteinExistence type="predicted"/>
<gene>
    <name evidence="1" type="ORF">AN640_06050</name>
</gene>
<name>A0ACC8XHM9_9FIRM</name>
<dbReference type="Proteomes" id="UP000188637">
    <property type="component" value="Unassembled WGS sequence"/>
</dbReference>
<accession>A0ACC8XHM9</accession>
<dbReference type="EMBL" id="LJHD01000131">
    <property type="protein sequence ID" value="ONI43907.1"/>
    <property type="molecule type" value="Genomic_DNA"/>
</dbReference>
<sequence length="487" mass="55169">MYINTRNNDVEQAVFSYKTIIDGIAPTGGLFVPTKLPKLNYQDWINKTYQDMAVEIFDALLEFDNRESIKEIVNNSYNTNFASEEITPIKKVGNVYIMELFHGPTGAFKDVALQALPHLMVKSKSLANKKEDTAILVATSGDTGKAALEGFKNIDGIKVICLYPHKGVSKMQDLQMRTTNGHNTHVIAVKGNFDDCQAMVKEIFSDENFKSQISNYTLSSANSINWGRLMPQIVYYFYSYIQLVKQNQIKINDKINICIPTGNFGNILAGYYAKEMGLPIERLICASNKNNILTDFFKTGHYDKKRDFHKTNTPSMDILVSSNLERYLFEKSNKDDKLILNLMRDLLKDGEFRIGSELLAKINKEVFAGFATETEILDTIKDVYSTYNYVLDPHTAVGYKVYQDYARQTGDTTPTLLGGTATPFKFSHTVIKAITGENMDEEKAIKQLEVLMNDYHEGVKDLEKKLILHNTTCEINEIKSEILKILS</sequence>
<evidence type="ECO:0000313" key="2">
    <source>
        <dbReference type="Proteomes" id="UP000188637"/>
    </source>
</evidence>
<organism evidence="1 2">
    <name type="scientific">Candidatus Epulonipiscium fishelsonii</name>
    <dbReference type="NCBI Taxonomy" id="77094"/>
    <lineage>
        <taxon>Bacteria</taxon>
        <taxon>Bacillati</taxon>
        <taxon>Bacillota</taxon>
        <taxon>Clostridia</taxon>
        <taxon>Lachnospirales</taxon>
        <taxon>Lachnospiraceae</taxon>
        <taxon>Candidatus Epulonipiscium</taxon>
    </lineage>
</organism>
<protein>
    <submittedName>
        <fullName evidence="1">Threonine synthase</fullName>
    </submittedName>
</protein>
<keyword evidence="2" id="KW-1185">Reference proteome</keyword>
<reference evidence="1" key="1">
    <citation type="submission" date="2016-08" db="EMBL/GenBank/DDBJ databases">
        <authorList>
            <person name="Ngugi D.K."/>
            <person name="Miyake S."/>
            <person name="Stingl U."/>
        </authorList>
    </citation>
    <scope>NUCLEOTIDE SEQUENCE</scope>
    <source>
        <strain evidence="1">SCG-D08WGA-EpuloA1</strain>
    </source>
</reference>
<comment type="caution">
    <text evidence="1">The sequence shown here is derived from an EMBL/GenBank/DDBJ whole genome shotgun (WGS) entry which is preliminary data.</text>
</comment>
<evidence type="ECO:0000313" key="1">
    <source>
        <dbReference type="EMBL" id="ONI43907.1"/>
    </source>
</evidence>